<comment type="caution">
    <text evidence="1">The sequence shown here is derived from an EMBL/GenBank/DDBJ whole genome shotgun (WGS) entry which is preliminary data.</text>
</comment>
<evidence type="ECO:0000313" key="1">
    <source>
        <dbReference type="EMBL" id="CCI11422.1"/>
    </source>
</evidence>
<dbReference type="EMBL" id="CAIX01001028">
    <property type="protein sequence ID" value="CCI11422.1"/>
    <property type="molecule type" value="Genomic_DNA"/>
</dbReference>
<name>A0A024FWX9_9STRA</name>
<evidence type="ECO:0000313" key="2">
    <source>
        <dbReference type="Proteomes" id="UP000053237"/>
    </source>
</evidence>
<dbReference type="Proteomes" id="UP000053237">
    <property type="component" value="Unassembled WGS sequence"/>
</dbReference>
<organism evidence="1 2">
    <name type="scientific">Albugo candida</name>
    <dbReference type="NCBI Taxonomy" id="65357"/>
    <lineage>
        <taxon>Eukaryota</taxon>
        <taxon>Sar</taxon>
        <taxon>Stramenopiles</taxon>
        <taxon>Oomycota</taxon>
        <taxon>Peronosporomycetes</taxon>
        <taxon>Albuginales</taxon>
        <taxon>Albuginaceae</taxon>
        <taxon>Albugo</taxon>
    </lineage>
</organism>
<protein>
    <submittedName>
        <fullName evidence="1">Uncharacterized protein</fullName>
    </submittedName>
</protein>
<dbReference type="InParanoid" id="A0A024FWX9"/>
<proteinExistence type="predicted"/>
<accession>A0A024FWX9</accession>
<sequence length="139" mass="15769">MLRIIQYARANEKPNIDAENEESFSGDIVQFAHDLKVDDITSAFLPQGVDIHHSSWNHPAFDGQHSDQRDNIAISNRIGRSLASETGCEEAMSRDHIKSSLNQLILAQRKTKERIQVDPQNTYTSLLNRKTNSLTRQIV</sequence>
<dbReference type="AlphaFoldDB" id="A0A024FWX9"/>
<keyword evidence="2" id="KW-1185">Reference proteome</keyword>
<gene>
    <name evidence="1" type="ORF">BN9_128910</name>
</gene>
<reference evidence="1 2" key="1">
    <citation type="submission" date="2012-05" db="EMBL/GenBank/DDBJ databases">
        <title>Recombination and specialization in a pathogen metapopulation.</title>
        <authorList>
            <person name="Gardiner A."/>
            <person name="Kemen E."/>
            <person name="Schultz-Larsen T."/>
            <person name="MacLean D."/>
            <person name="Van Oosterhout C."/>
            <person name="Jones J.D.G."/>
        </authorList>
    </citation>
    <scope>NUCLEOTIDE SEQUENCE [LARGE SCALE GENOMIC DNA]</scope>
    <source>
        <strain evidence="1 2">Ac Nc2</strain>
    </source>
</reference>